<accession>A0A1D1UXE0</accession>
<dbReference type="Proteomes" id="UP000186922">
    <property type="component" value="Unassembled WGS sequence"/>
</dbReference>
<evidence type="ECO:0000256" key="1">
    <source>
        <dbReference type="SAM" id="MobiDB-lite"/>
    </source>
</evidence>
<organism evidence="2 3">
    <name type="scientific">Ramazzottius varieornatus</name>
    <name type="common">Water bear</name>
    <name type="synonym">Tardigrade</name>
    <dbReference type="NCBI Taxonomy" id="947166"/>
    <lineage>
        <taxon>Eukaryota</taxon>
        <taxon>Metazoa</taxon>
        <taxon>Ecdysozoa</taxon>
        <taxon>Tardigrada</taxon>
        <taxon>Eutardigrada</taxon>
        <taxon>Parachela</taxon>
        <taxon>Hypsibioidea</taxon>
        <taxon>Ramazzottiidae</taxon>
        <taxon>Ramazzottius</taxon>
    </lineage>
</organism>
<reference evidence="2 3" key="1">
    <citation type="journal article" date="2016" name="Nat. Commun.">
        <title>Extremotolerant tardigrade genome and improved radiotolerance of human cultured cells by tardigrade-unique protein.</title>
        <authorList>
            <person name="Hashimoto T."/>
            <person name="Horikawa D.D."/>
            <person name="Saito Y."/>
            <person name="Kuwahara H."/>
            <person name="Kozuka-Hata H."/>
            <person name="Shin-I T."/>
            <person name="Minakuchi Y."/>
            <person name="Ohishi K."/>
            <person name="Motoyama A."/>
            <person name="Aizu T."/>
            <person name="Enomoto A."/>
            <person name="Kondo K."/>
            <person name="Tanaka S."/>
            <person name="Hara Y."/>
            <person name="Koshikawa S."/>
            <person name="Sagara H."/>
            <person name="Miura T."/>
            <person name="Yokobori S."/>
            <person name="Miyagawa K."/>
            <person name="Suzuki Y."/>
            <person name="Kubo T."/>
            <person name="Oyama M."/>
            <person name="Kohara Y."/>
            <person name="Fujiyama A."/>
            <person name="Arakawa K."/>
            <person name="Katayama T."/>
            <person name="Toyoda A."/>
            <person name="Kunieda T."/>
        </authorList>
    </citation>
    <scope>NUCLEOTIDE SEQUENCE [LARGE SCALE GENOMIC DNA]</scope>
    <source>
        <strain evidence="2 3">YOKOZUNA-1</strain>
    </source>
</reference>
<comment type="caution">
    <text evidence="2">The sequence shown here is derived from an EMBL/GenBank/DDBJ whole genome shotgun (WGS) entry which is preliminary data.</text>
</comment>
<evidence type="ECO:0000313" key="2">
    <source>
        <dbReference type="EMBL" id="GAU94131.1"/>
    </source>
</evidence>
<sequence length="64" mass="7196">MASSGTELHQILADNCTMRTSGAERRVQGRGGETRRHFGQSDHVERRKTSEGCDQHHTLTVLFD</sequence>
<feature type="compositionally biased region" description="Basic and acidic residues" evidence="1">
    <location>
        <begin position="22"/>
        <end position="52"/>
    </location>
</feature>
<gene>
    <name evidence="2" type="primary">RvY_05960-0</name>
    <name evidence="2" type="synonym">RvY_05960.0</name>
    <name evidence="2" type="ORF">RvY_05960</name>
</gene>
<protein>
    <submittedName>
        <fullName evidence="2">Uncharacterized protein</fullName>
    </submittedName>
</protein>
<dbReference type="EMBL" id="BDGG01000002">
    <property type="protein sequence ID" value="GAU94131.1"/>
    <property type="molecule type" value="Genomic_DNA"/>
</dbReference>
<dbReference type="AlphaFoldDB" id="A0A1D1UXE0"/>
<name>A0A1D1UXE0_RAMVA</name>
<keyword evidence="3" id="KW-1185">Reference proteome</keyword>
<evidence type="ECO:0000313" key="3">
    <source>
        <dbReference type="Proteomes" id="UP000186922"/>
    </source>
</evidence>
<feature type="region of interest" description="Disordered" evidence="1">
    <location>
        <begin position="1"/>
        <end position="52"/>
    </location>
</feature>
<proteinExistence type="predicted"/>